<protein>
    <recommendedName>
        <fullName evidence="4">F-box domain-containing protein</fullName>
    </recommendedName>
</protein>
<feature type="region of interest" description="Disordered" evidence="1">
    <location>
        <begin position="12"/>
        <end position="39"/>
    </location>
</feature>
<dbReference type="AlphaFoldDB" id="A0A6G1K1B4"/>
<evidence type="ECO:0000313" key="2">
    <source>
        <dbReference type="EMBL" id="KAF2706187.1"/>
    </source>
</evidence>
<accession>A0A6G1K1B4</accession>
<dbReference type="OrthoDB" id="3912356at2759"/>
<evidence type="ECO:0000313" key="3">
    <source>
        <dbReference type="Proteomes" id="UP000799428"/>
    </source>
</evidence>
<dbReference type="Proteomes" id="UP000799428">
    <property type="component" value="Unassembled WGS sequence"/>
</dbReference>
<gene>
    <name evidence="2" type="ORF">K504DRAFT_386215</name>
</gene>
<keyword evidence="3" id="KW-1185">Reference proteome</keyword>
<dbReference type="SUPFAM" id="SSF81383">
    <property type="entry name" value="F-box domain"/>
    <property type="match status" value="1"/>
</dbReference>
<dbReference type="InterPro" id="IPR036047">
    <property type="entry name" value="F-box-like_dom_sf"/>
</dbReference>
<dbReference type="CDD" id="cd09917">
    <property type="entry name" value="F-box_SF"/>
    <property type="match status" value="1"/>
</dbReference>
<dbReference type="EMBL" id="MU005776">
    <property type="protein sequence ID" value="KAF2706187.1"/>
    <property type="molecule type" value="Genomic_DNA"/>
</dbReference>
<evidence type="ECO:0008006" key="4">
    <source>
        <dbReference type="Google" id="ProtNLM"/>
    </source>
</evidence>
<organism evidence="2 3">
    <name type="scientific">Pleomassaria siparia CBS 279.74</name>
    <dbReference type="NCBI Taxonomy" id="1314801"/>
    <lineage>
        <taxon>Eukaryota</taxon>
        <taxon>Fungi</taxon>
        <taxon>Dikarya</taxon>
        <taxon>Ascomycota</taxon>
        <taxon>Pezizomycotina</taxon>
        <taxon>Dothideomycetes</taxon>
        <taxon>Pleosporomycetidae</taxon>
        <taxon>Pleosporales</taxon>
        <taxon>Pleomassariaceae</taxon>
        <taxon>Pleomassaria</taxon>
    </lineage>
</organism>
<name>A0A6G1K1B4_9PLEO</name>
<feature type="region of interest" description="Disordered" evidence="1">
    <location>
        <begin position="448"/>
        <end position="471"/>
    </location>
</feature>
<feature type="compositionally biased region" description="Basic and acidic residues" evidence="1">
    <location>
        <begin position="24"/>
        <end position="39"/>
    </location>
</feature>
<reference evidence="2" key="1">
    <citation type="journal article" date="2020" name="Stud. Mycol.">
        <title>101 Dothideomycetes genomes: a test case for predicting lifestyles and emergence of pathogens.</title>
        <authorList>
            <person name="Haridas S."/>
            <person name="Albert R."/>
            <person name="Binder M."/>
            <person name="Bloem J."/>
            <person name="Labutti K."/>
            <person name="Salamov A."/>
            <person name="Andreopoulos B."/>
            <person name="Baker S."/>
            <person name="Barry K."/>
            <person name="Bills G."/>
            <person name="Bluhm B."/>
            <person name="Cannon C."/>
            <person name="Castanera R."/>
            <person name="Culley D."/>
            <person name="Daum C."/>
            <person name="Ezra D."/>
            <person name="Gonzalez J."/>
            <person name="Henrissat B."/>
            <person name="Kuo A."/>
            <person name="Liang C."/>
            <person name="Lipzen A."/>
            <person name="Lutzoni F."/>
            <person name="Magnuson J."/>
            <person name="Mondo S."/>
            <person name="Nolan M."/>
            <person name="Ohm R."/>
            <person name="Pangilinan J."/>
            <person name="Park H.-J."/>
            <person name="Ramirez L."/>
            <person name="Alfaro M."/>
            <person name="Sun H."/>
            <person name="Tritt A."/>
            <person name="Yoshinaga Y."/>
            <person name="Zwiers L.-H."/>
            <person name="Turgeon B."/>
            <person name="Goodwin S."/>
            <person name="Spatafora J."/>
            <person name="Crous P."/>
            <person name="Grigoriev I."/>
        </authorList>
    </citation>
    <scope>NUCLEOTIDE SEQUENCE</scope>
    <source>
        <strain evidence="2">CBS 279.74</strain>
    </source>
</reference>
<evidence type="ECO:0000256" key="1">
    <source>
        <dbReference type="SAM" id="MobiDB-lite"/>
    </source>
</evidence>
<proteinExistence type="predicted"/>
<sequence length="471" mass="54318">MAIFARITRKLKSDKQRPAKLRRRNSEAPPNDRQEGINELGEREYSVWSDASTLVGTRDHTDMLHGLAHDGFDIVVERLNSQAGGVEQDVAELRRLHELSERNKTRFNEIPANIWRHITTFLDPADAAHLALTSRLFLEKLGNEPLDILNLPENRHYRIRFLNQMDAQLPLHLLCFPCGVYHRRTNIGNERPKIDYVHNPPFICPKSTSTVLPRMRLAHGRQLPYYFVQLATRRAAYSMHHGIKCDTLCRRWKDHGNGWTHQSLYMIHEGRLLLRMRSQIFAPPKLTVTAQRMLLYDRDDFKPFFSVCAHWRDGELMNVCKCALSHVPAPPESLLRQIRASPRAQDWVTKPNLMARQCEFCRPARRCPECPTEYLLEISIREDKHDPVNQFKHVLVATRWSDLGDGTSPTASKEWCAINGLKADYDSFSSVGRRAVAGTFESQMSGSIPGQRMISLNPKKTKRGEDEHGWY</sequence>